<dbReference type="STRING" id="1286171.EAL2_c11990"/>
<comment type="catalytic activity">
    <reaction evidence="5 6">
        <text>Exonucleolytic cleavage in either 5'- to 3'- or 3'- to 5'-direction to yield nucleoside 5'-phosphates.</text>
        <dbReference type="EC" id="3.1.11.6"/>
    </reaction>
</comment>
<dbReference type="PANTHER" id="PTHR30008:SF0">
    <property type="entry name" value="EXODEOXYRIBONUCLEASE 7 LARGE SUBUNIT"/>
    <property type="match status" value="1"/>
</dbReference>
<evidence type="ECO:0000256" key="2">
    <source>
        <dbReference type="ARBA" id="ARBA00022722"/>
    </source>
</evidence>
<dbReference type="Pfam" id="PF02601">
    <property type="entry name" value="Exonuc_VII_L"/>
    <property type="match status" value="1"/>
</dbReference>
<feature type="domain" description="OB-fold nucleic acid binding" evidence="8">
    <location>
        <begin position="13"/>
        <end position="107"/>
    </location>
</feature>
<protein>
    <recommendedName>
        <fullName evidence="5">Exodeoxyribonuclease 7 large subunit</fullName>
        <ecNumber evidence="5">3.1.11.6</ecNumber>
    </recommendedName>
    <alternativeName>
        <fullName evidence="5">Exodeoxyribonuclease VII large subunit</fullName>
        <shortName evidence="5">Exonuclease VII large subunit</shortName>
    </alternativeName>
</protein>
<dbReference type="NCBIfam" id="TIGR00237">
    <property type="entry name" value="xseA"/>
    <property type="match status" value="1"/>
</dbReference>
<comment type="similarity">
    <text evidence="5 6">Belongs to the XseA family.</text>
</comment>
<dbReference type="eggNOG" id="COG1570">
    <property type="taxonomic scope" value="Bacteria"/>
</dbReference>
<dbReference type="EMBL" id="CP007452">
    <property type="protein sequence ID" value="AHM56494.1"/>
    <property type="molecule type" value="Genomic_DNA"/>
</dbReference>
<keyword evidence="1 5" id="KW-0963">Cytoplasm</keyword>
<keyword evidence="2 5" id="KW-0540">Nuclease</keyword>
<dbReference type="AlphaFoldDB" id="W8T404"/>
<dbReference type="GO" id="GO:0006308">
    <property type="term" value="P:DNA catabolic process"/>
    <property type="evidence" value="ECO:0007669"/>
    <property type="project" value="UniProtKB-UniRule"/>
</dbReference>
<organism evidence="9 10">
    <name type="scientific">Peptoclostridium acidaminophilum DSM 3953</name>
    <dbReference type="NCBI Taxonomy" id="1286171"/>
    <lineage>
        <taxon>Bacteria</taxon>
        <taxon>Bacillati</taxon>
        <taxon>Bacillota</taxon>
        <taxon>Clostridia</taxon>
        <taxon>Peptostreptococcales</taxon>
        <taxon>Peptoclostridiaceae</taxon>
        <taxon>Peptoclostridium</taxon>
    </lineage>
</organism>
<dbReference type="GO" id="GO:0008855">
    <property type="term" value="F:exodeoxyribonuclease VII activity"/>
    <property type="evidence" value="ECO:0007669"/>
    <property type="project" value="UniProtKB-UniRule"/>
</dbReference>
<accession>W8T404</accession>
<dbReference type="InterPro" id="IPR025824">
    <property type="entry name" value="OB-fold_nuc-bd_dom"/>
</dbReference>
<keyword evidence="10" id="KW-1185">Reference proteome</keyword>
<evidence type="ECO:0000256" key="3">
    <source>
        <dbReference type="ARBA" id="ARBA00022801"/>
    </source>
</evidence>
<keyword evidence="3 5" id="KW-0378">Hydrolase</keyword>
<dbReference type="GO" id="GO:0005737">
    <property type="term" value="C:cytoplasm"/>
    <property type="evidence" value="ECO:0007669"/>
    <property type="project" value="UniProtKB-SubCell"/>
</dbReference>
<comment type="subcellular location">
    <subcellularLocation>
        <location evidence="5 6">Cytoplasm</location>
    </subcellularLocation>
</comment>
<dbReference type="PANTHER" id="PTHR30008">
    <property type="entry name" value="EXODEOXYRIBONUCLEASE 7 LARGE SUBUNIT"/>
    <property type="match status" value="1"/>
</dbReference>
<evidence type="ECO:0000256" key="4">
    <source>
        <dbReference type="ARBA" id="ARBA00022839"/>
    </source>
</evidence>
<evidence type="ECO:0000313" key="9">
    <source>
        <dbReference type="EMBL" id="AHM56494.1"/>
    </source>
</evidence>
<name>W8T404_PEPAC</name>
<reference evidence="9 10" key="1">
    <citation type="journal article" date="2014" name="Genome Announc.">
        <title>Complete Genome Sequence of Amino Acid-Utilizing Eubacterium acidaminophilum al-2 (DSM 3953).</title>
        <authorList>
            <person name="Poehlein A."/>
            <person name="Andreesen J.R."/>
            <person name="Daniel R."/>
        </authorList>
    </citation>
    <scope>NUCLEOTIDE SEQUENCE [LARGE SCALE GENOMIC DNA]</scope>
    <source>
        <strain evidence="9 10">DSM 3953</strain>
    </source>
</reference>
<proteinExistence type="inferred from homology"/>
<evidence type="ECO:0000256" key="1">
    <source>
        <dbReference type="ARBA" id="ARBA00022490"/>
    </source>
</evidence>
<keyword evidence="4 5" id="KW-0269">Exonuclease</keyword>
<dbReference type="Pfam" id="PF13742">
    <property type="entry name" value="tRNA_anti_2"/>
    <property type="match status" value="1"/>
</dbReference>
<dbReference type="HOGENOM" id="CLU_023625_2_0_9"/>
<dbReference type="CDD" id="cd04489">
    <property type="entry name" value="ExoVII_LU_OBF"/>
    <property type="match status" value="1"/>
</dbReference>
<comment type="function">
    <text evidence="5">Bidirectionally degrades single-stranded DNA into large acid-insoluble oligonucleotides, which are then degraded further into small acid-soluble oligonucleotides.</text>
</comment>
<evidence type="ECO:0000256" key="5">
    <source>
        <dbReference type="HAMAP-Rule" id="MF_00378"/>
    </source>
</evidence>
<dbReference type="GO" id="GO:0003676">
    <property type="term" value="F:nucleic acid binding"/>
    <property type="evidence" value="ECO:0007669"/>
    <property type="project" value="InterPro"/>
</dbReference>
<evidence type="ECO:0000259" key="8">
    <source>
        <dbReference type="Pfam" id="PF13742"/>
    </source>
</evidence>
<dbReference type="KEGG" id="eac:EAL2_c11990"/>
<dbReference type="EC" id="3.1.11.6" evidence="5"/>
<gene>
    <name evidence="5 9" type="primary">xseA</name>
    <name evidence="9" type="ORF">EAL2_c11990</name>
</gene>
<dbReference type="GO" id="GO:0009318">
    <property type="term" value="C:exodeoxyribonuclease VII complex"/>
    <property type="evidence" value="ECO:0007669"/>
    <property type="project" value="UniProtKB-UniRule"/>
</dbReference>
<feature type="domain" description="Exonuclease VII large subunit C-terminal" evidence="7">
    <location>
        <begin position="131"/>
        <end position="348"/>
    </location>
</feature>
<dbReference type="Gene3D" id="2.40.50.1010">
    <property type="match status" value="1"/>
</dbReference>
<sequence>MKAGMKRMKLRALSVSHVNSYIKKLTSNDPILCNIRVKGEISNFKAHASGNIYFSLKDEDSKLRCVLFRDYACETAKKLEDGMSIIVGGSISLYEKDGLLQMYARTVEVEGVGELYAKFLRLKDTLEKEGIFDASRKKAIPEYPSRIGVITSESGAAVRDIINVIARRFPKVDIALYPVAVQGEGSAGQMIKGLEILNQLGGIDVIILGRGGGSIEELWSFNDEALARAIAGSNVPVISAVGHETDFTISDFAADMRAPTPSAAAEISVPSLLEINYRLEGIKNKIYGEMKSLMDSKKAELARIEESSIFRRPHSLLDERMIALDAAFTCINSNVQRKVAGMSDNIELTGRNLFNLNPLSILSRGYAIVQKDNLLAGSVSCLSEGEAVSVRFSDGTAQCTVDKITRD</sequence>
<dbReference type="HAMAP" id="MF_00378">
    <property type="entry name" value="Exonuc_7_L"/>
    <property type="match status" value="1"/>
</dbReference>
<evidence type="ECO:0000313" key="10">
    <source>
        <dbReference type="Proteomes" id="UP000019591"/>
    </source>
</evidence>
<evidence type="ECO:0000259" key="7">
    <source>
        <dbReference type="Pfam" id="PF02601"/>
    </source>
</evidence>
<evidence type="ECO:0000256" key="6">
    <source>
        <dbReference type="RuleBase" id="RU004355"/>
    </source>
</evidence>
<dbReference type="PATRIC" id="fig|1286171.3.peg.1148"/>
<dbReference type="Proteomes" id="UP000019591">
    <property type="component" value="Chromosome"/>
</dbReference>
<dbReference type="InterPro" id="IPR020579">
    <property type="entry name" value="Exonuc_VII_lsu_C"/>
</dbReference>
<dbReference type="InterPro" id="IPR003753">
    <property type="entry name" value="Exonuc_VII_L"/>
</dbReference>
<comment type="subunit">
    <text evidence="5">Heterooligomer composed of large and small subunits.</text>
</comment>